<dbReference type="AlphaFoldDB" id="A0A518D8X6"/>
<dbReference type="RefSeq" id="WP_145282304.1">
    <property type="nucleotide sequence ID" value="NZ_CP036291.1"/>
</dbReference>
<dbReference type="EMBL" id="CP036291">
    <property type="protein sequence ID" value="QDU87931.1"/>
    <property type="molecule type" value="Genomic_DNA"/>
</dbReference>
<proteinExistence type="predicted"/>
<gene>
    <name evidence="1" type="ORF">Pla175_12980</name>
</gene>
<organism evidence="1 2">
    <name type="scientific">Pirellulimonas nuda</name>
    <dbReference type="NCBI Taxonomy" id="2528009"/>
    <lineage>
        <taxon>Bacteria</taxon>
        <taxon>Pseudomonadati</taxon>
        <taxon>Planctomycetota</taxon>
        <taxon>Planctomycetia</taxon>
        <taxon>Pirellulales</taxon>
        <taxon>Lacipirellulaceae</taxon>
        <taxon>Pirellulimonas</taxon>
    </lineage>
</organism>
<evidence type="ECO:0000313" key="2">
    <source>
        <dbReference type="Proteomes" id="UP000317429"/>
    </source>
</evidence>
<sequence>MEKQTVECTSAELTALLYERERGTAFMLHGELCQLKVTSARLSGLSVTEKPNFSVVSWPEPDATLAPLSAEGIAIVRRHFPNAKLYVRPKQPV</sequence>
<dbReference type="KEGG" id="pnd:Pla175_12980"/>
<evidence type="ECO:0000313" key="1">
    <source>
        <dbReference type="EMBL" id="QDU87931.1"/>
    </source>
</evidence>
<reference evidence="1 2" key="1">
    <citation type="submission" date="2019-02" db="EMBL/GenBank/DDBJ databases">
        <title>Deep-cultivation of Planctomycetes and their phenomic and genomic characterization uncovers novel biology.</title>
        <authorList>
            <person name="Wiegand S."/>
            <person name="Jogler M."/>
            <person name="Boedeker C."/>
            <person name="Pinto D."/>
            <person name="Vollmers J."/>
            <person name="Rivas-Marin E."/>
            <person name="Kohn T."/>
            <person name="Peeters S.H."/>
            <person name="Heuer A."/>
            <person name="Rast P."/>
            <person name="Oberbeckmann S."/>
            <person name="Bunk B."/>
            <person name="Jeske O."/>
            <person name="Meyerdierks A."/>
            <person name="Storesund J.E."/>
            <person name="Kallscheuer N."/>
            <person name="Luecker S."/>
            <person name="Lage O.M."/>
            <person name="Pohl T."/>
            <person name="Merkel B.J."/>
            <person name="Hornburger P."/>
            <person name="Mueller R.-W."/>
            <person name="Bruemmer F."/>
            <person name="Labrenz M."/>
            <person name="Spormann A.M."/>
            <person name="Op den Camp H."/>
            <person name="Overmann J."/>
            <person name="Amann R."/>
            <person name="Jetten M.S.M."/>
            <person name="Mascher T."/>
            <person name="Medema M.H."/>
            <person name="Devos D.P."/>
            <person name="Kaster A.-K."/>
            <person name="Ovreas L."/>
            <person name="Rohde M."/>
            <person name="Galperin M.Y."/>
            <person name="Jogler C."/>
        </authorList>
    </citation>
    <scope>NUCLEOTIDE SEQUENCE [LARGE SCALE GENOMIC DNA]</scope>
    <source>
        <strain evidence="1 2">Pla175</strain>
    </source>
</reference>
<keyword evidence="2" id="KW-1185">Reference proteome</keyword>
<name>A0A518D8X6_9BACT</name>
<dbReference type="Proteomes" id="UP000317429">
    <property type="component" value="Chromosome"/>
</dbReference>
<accession>A0A518D8X6</accession>
<protein>
    <submittedName>
        <fullName evidence="1">Uncharacterized protein</fullName>
    </submittedName>
</protein>